<dbReference type="InterPro" id="IPR012944">
    <property type="entry name" value="SusD_RagB_dom"/>
</dbReference>
<feature type="region of interest" description="Disordered" evidence="6">
    <location>
        <begin position="432"/>
        <end position="454"/>
    </location>
</feature>
<protein>
    <submittedName>
        <fullName evidence="9">RagB/SusD family nutrient uptake outer membrane protein</fullName>
    </submittedName>
</protein>
<dbReference type="RefSeq" id="WP_341837889.1">
    <property type="nucleotide sequence ID" value="NZ_CP149822.1"/>
</dbReference>
<feature type="domain" description="SusD-like N-terminal" evidence="8">
    <location>
        <begin position="102"/>
        <end position="223"/>
    </location>
</feature>
<keyword evidence="10" id="KW-1185">Reference proteome</keyword>
<sequence length="454" mass="49292">MKSIIQYGIALLLLSGCNKFVDVPLPISQLSTATTYADDEKAASAVRGIYASTQNVWGSGPFSGTLSANAGMSADELIRIAYSADQDAFFQNNLTPATPAIGNGIWGSYYNIIYQANSAVMNLEKSPGVTPAKKLTLISEAKFLRAICYFYLLNLYGEVPLTTSTDYMQNALLSRTDTGKIWQQIENDLRYAVANGSTLYSATGTRSRANSYSASALLARVQLYRKNWTDAETLATNVLGGQLFKLDTLGGIMLTTSTEPIFYISNAGTNLYAIEGQQLHGVSLQYRISPALAAAFEPGDQRFAQWTKPASDNKPALSKYKILSGSGAGGKKEATVVLRVAEQYLIRAEARAQRDNLAGAIADLDMVRQRAGLPLIADTNPGISKSDLLDAILHERFVELFGEFGHRWLDVKRSGKADLIFGANKPGWESTDALYPIPQGDRNNNPNLGQNDGY</sequence>
<comment type="subcellular location">
    <subcellularLocation>
        <location evidence="1">Cell outer membrane</location>
    </subcellularLocation>
</comment>
<name>A0ABZ2YTZ8_9BACT</name>
<evidence type="ECO:0000259" key="8">
    <source>
        <dbReference type="Pfam" id="PF14322"/>
    </source>
</evidence>
<evidence type="ECO:0000256" key="2">
    <source>
        <dbReference type="ARBA" id="ARBA00006275"/>
    </source>
</evidence>
<reference evidence="10" key="1">
    <citation type="submission" date="2024-03" db="EMBL/GenBank/DDBJ databases">
        <title>Chitinophaga horti sp. nov., isolated from garden soil.</title>
        <authorList>
            <person name="Lee D.S."/>
            <person name="Han D.M."/>
            <person name="Baek J.H."/>
            <person name="Choi D.G."/>
            <person name="Jeon J.H."/>
            <person name="Jeon C.O."/>
        </authorList>
    </citation>
    <scope>NUCLEOTIDE SEQUENCE [LARGE SCALE GENOMIC DNA]</scope>
    <source>
        <strain evidence="10">GPA1</strain>
    </source>
</reference>
<gene>
    <name evidence="9" type="ORF">WJU16_08480</name>
</gene>
<dbReference type="CDD" id="cd08977">
    <property type="entry name" value="SusD"/>
    <property type="match status" value="1"/>
</dbReference>
<proteinExistence type="inferred from homology"/>
<evidence type="ECO:0000256" key="6">
    <source>
        <dbReference type="SAM" id="MobiDB-lite"/>
    </source>
</evidence>
<evidence type="ECO:0000256" key="4">
    <source>
        <dbReference type="ARBA" id="ARBA00023136"/>
    </source>
</evidence>
<evidence type="ECO:0000256" key="1">
    <source>
        <dbReference type="ARBA" id="ARBA00004442"/>
    </source>
</evidence>
<keyword evidence="4" id="KW-0472">Membrane</keyword>
<evidence type="ECO:0000259" key="7">
    <source>
        <dbReference type="Pfam" id="PF07980"/>
    </source>
</evidence>
<evidence type="ECO:0000256" key="3">
    <source>
        <dbReference type="ARBA" id="ARBA00022729"/>
    </source>
</evidence>
<dbReference type="InterPro" id="IPR011990">
    <property type="entry name" value="TPR-like_helical_dom_sf"/>
</dbReference>
<comment type="similarity">
    <text evidence="2">Belongs to the SusD family.</text>
</comment>
<dbReference type="Proteomes" id="UP001485459">
    <property type="component" value="Chromosome"/>
</dbReference>
<dbReference type="InterPro" id="IPR033985">
    <property type="entry name" value="SusD-like_N"/>
</dbReference>
<feature type="domain" description="RagB/SusD" evidence="7">
    <location>
        <begin position="322"/>
        <end position="454"/>
    </location>
</feature>
<dbReference type="Gene3D" id="1.25.40.390">
    <property type="match status" value="1"/>
</dbReference>
<dbReference type="Pfam" id="PF07980">
    <property type="entry name" value="SusD_RagB"/>
    <property type="match status" value="1"/>
</dbReference>
<dbReference type="Pfam" id="PF14322">
    <property type="entry name" value="SusD-like_3"/>
    <property type="match status" value="1"/>
</dbReference>
<keyword evidence="5" id="KW-0998">Cell outer membrane</keyword>
<feature type="compositionally biased region" description="Polar residues" evidence="6">
    <location>
        <begin position="441"/>
        <end position="454"/>
    </location>
</feature>
<dbReference type="SUPFAM" id="SSF48452">
    <property type="entry name" value="TPR-like"/>
    <property type="match status" value="1"/>
</dbReference>
<dbReference type="PROSITE" id="PS51257">
    <property type="entry name" value="PROKAR_LIPOPROTEIN"/>
    <property type="match status" value="1"/>
</dbReference>
<accession>A0ABZ2YTZ8</accession>
<keyword evidence="3" id="KW-0732">Signal</keyword>
<evidence type="ECO:0000313" key="10">
    <source>
        <dbReference type="Proteomes" id="UP001485459"/>
    </source>
</evidence>
<evidence type="ECO:0000313" key="9">
    <source>
        <dbReference type="EMBL" id="WZN43067.1"/>
    </source>
</evidence>
<dbReference type="EMBL" id="CP149822">
    <property type="protein sequence ID" value="WZN43067.1"/>
    <property type="molecule type" value="Genomic_DNA"/>
</dbReference>
<evidence type="ECO:0000256" key="5">
    <source>
        <dbReference type="ARBA" id="ARBA00023237"/>
    </source>
</evidence>
<organism evidence="9 10">
    <name type="scientific">Chitinophaga pollutisoli</name>
    <dbReference type="NCBI Taxonomy" id="3133966"/>
    <lineage>
        <taxon>Bacteria</taxon>
        <taxon>Pseudomonadati</taxon>
        <taxon>Bacteroidota</taxon>
        <taxon>Chitinophagia</taxon>
        <taxon>Chitinophagales</taxon>
        <taxon>Chitinophagaceae</taxon>
        <taxon>Chitinophaga</taxon>
    </lineage>
</organism>